<evidence type="ECO:0000313" key="1">
    <source>
        <dbReference type="EMBL" id="KIC56568.1"/>
    </source>
</evidence>
<reference evidence="1 2" key="1">
    <citation type="submission" date="2014-12" db="EMBL/GenBank/DDBJ databases">
        <title>Genome sequencing of Microbacterium hominis TPW29.</title>
        <authorList>
            <person name="Tan P.W."/>
            <person name="Chan K.-G."/>
        </authorList>
    </citation>
    <scope>NUCLEOTIDE SEQUENCE [LARGE SCALE GENOMIC DNA]</scope>
    <source>
        <strain evidence="1 2">TPW29</strain>
    </source>
</reference>
<organism evidence="1 2">
    <name type="scientific">Microbacterium hominis</name>
    <dbReference type="NCBI Taxonomy" id="162426"/>
    <lineage>
        <taxon>Bacteria</taxon>
        <taxon>Bacillati</taxon>
        <taxon>Actinomycetota</taxon>
        <taxon>Actinomycetes</taxon>
        <taxon>Micrococcales</taxon>
        <taxon>Microbacteriaceae</taxon>
        <taxon>Microbacterium</taxon>
    </lineage>
</organism>
<dbReference type="AlphaFoldDB" id="A0A0B4DQL8"/>
<gene>
    <name evidence="1" type="ORF">RM52_12145</name>
</gene>
<proteinExistence type="predicted"/>
<dbReference type="RefSeq" id="WP_039416458.1">
    <property type="nucleotide sequence ID" value="NZ_JWSZ01000016.1"/>
</dbReference>
<name>A0A0B4DQL8_9MICO</name>
<dbReference type="Proteomes" id="UP000031202">
    <property type="component" value="Unassembled WGS sequence"/>
</dbReference>
<dbReference type="EMBL" id="JWSZ01000016">
    <property type="protein sequence ID" value="KIC56568.1"/>
    <property type="molecule type" value="Genomic_DNA"/>
</dbReference>
<accession>A0A0B4DQL8</accession>
<evidence type="ECO:0000313" key="2">
    <source>
        <dbReference type="Proteomes" id="UP000031202"/>
    </source>
</evidence>
<sequence length="105" mass="11560">MRVSELSFPVALRLINTVAPFDGVRVAASDDALHAAGAFIVYDTGAGPQYGYIDTRLARDVRGRRWGMGLLYDVDPTASAEDVRSPLDRRFRERAEVEFEGAGEL</sequence>
<protein>
    <submittedName>
        <fullName evidence="1">Uncharacterized protein</fullName>
    </submittedName>
</protein>
<comment type="caution">
    <text evidence="1">The sequence shown here is derived from an EMBL/GenBank/DDBJ whole genome shotgun (WGS) entry which is preliminary data.</text>
</comment>